<proteinExistence type="predicted"/>
<dbReference type="SFLD" id="SFLDG01129">
    <property type="entry name" value="C1.5:_HAD__Beta-PGM__Phosphata"/>
    <property type="match status" value="1"/>
</dbReference>
<gene>
    <name evidence="1" type="ORF">SMAR0320_LOCUS2721</name>
</gene>
<dbReference type="SFLD" id="SFLDS00003">
    <property type="entry name" value="Haloacid_Dehalogenase"/>
    <property type="match status" value="1"/>
</dbReference>
<dbReference type="PANTHER" id="PTHR17901:SF14">
    <property type="entry name" value="MAGNESIUM-DEPENDENT PHOSPHATASE 1"/>
    <property type="match status" value="1"/>
</dbReference>
<dbReference type="GO" id="GO:0003993">
    <property type="term" value="F:acid phosphatase activity"/>
    <property type="evidence" value="ECO:0007669"/>
    <property type="project" value="TreeGrafter"/>
</dbReference>
<dbReference type="PANTHER" id="PTHR17901">
    <property type="entry name" value="MAGNESIUM-DEPENDENT PHOSPHATASE 1 MDP1"/>
    <property type="match status" value="1"/>
</dbReference>
<dbReference type="SFLD" id="SFLDG01131">
    <property type="entry name" value="C1.5.2:_MDP_Like"/>
    <property type="match status" value="1"/>
</dbReference>
<reference evidence="1" key="1">
    <citation type="submission" date="2021-01" db="EMBL/GenBank/DDBJ databases">
        <authorList>
            <person name="Corre E."/>
            <person name="Pelletier E."/>
            <person name="Niang G."/>
            <person name="Scheremetjew M."/>
            <person name="Finn R."/>
            <person name="Kale V."/>
            <person name="Holt S."/>
            <person name="Cochrane G."/>
            <person name="Meng A."/>
            <person name="Brown T."/>
            <person name="Cohen L."/>
        </authorList>
    </citation>
    <scope>NUCLEOTIDE SEQUENCE</scope>
    <source>
        <strain evidence="1">SM1012Den-03</strain>
    </source>
</reference>
<protein>
    <recommendedName>
        <fullName evidence="2">Magnesium-dependent phosphatase-1</fullName>
    </recommendedName>
</protein>
<dbReference type="InterPro" id="IPR010036">
    <property type="entry name" value="MDP_1_eu_arc"/>
</dbReference>
<dbReference type="SUPFAM" id="SSF56784">
    <property type="entry name" value="HAD-like"/>
    <property type="match status" value="1"/>
</dbReference>
<organism evidence="1">
    <name type="scientific">Skeletonema marinoi</name>
    <dbReference type="NCBI Taxonomy" id="267567"/>
    <lineage>
        <taxon>Eukaryota</taxon>
        <taxon>Sar</taxon>
        <taxon>Stramenopiles</taxon>
        <taxon>Ochrophyta</taxon>
        <taxon>Bacillariophyta</taxon>
        <taxon>Coscinodiscophyceae</taxon>
        <taxon>Thalassiosirophycidae</taxon>
        <taxon>Thalassiosirales</taxon>
        <taxon>Skeletonemataceae</taxon>
        <taxon>Skeletonema</taxon>
        <taxon>Skeletonema marinoi-dohrnii complex</taxon>
    </lineage>
</organism>
<evidence type="ECO:0008006" key="2">
    <source>
        <dbReference type="Google" id="ProtNLM"/>
    </source>
</evidence>
<dbReference type="AlphaFoldDB" id="A0A7S2KIQ7"/>
<dbReference type="Gene3D" id="3.40.50.1000">
    <property type="entry name" value="HAD superfamily/HAD-like"/>
    <property type="match status" value="1"/>
</dbReference>
<dbReference type="Pfam" id="PF12689">
    <property type="entry name" value="Acid_PPase"/>
    <property type="match status" value="1"/>
</dbReference>
<dbReference type="InterPro" id="IPR036412">
    <property type="entry name" value="HAD-like_sf"/>
</dbReference>
<accession>A0A7S2KIQ7</accession>
<sequence>MQLVVFDLDYTIWQPEMYQIDGPPKLISVDEFQGKQKRKSRAPPRSLPFGATTIHQNKIATDRRGIPITVFDGASHALSEINRMKKEDWPLQAAISSRTDEPGWAFQLMKWLVASDGTPLSKCFDENLIEISYMDKSKHFESLNRKTGIPFEQMVFFDNEYWNIQSVSSLGVKCYHTPDGMTKEAWVQALEDFGMM</sequence>
<evidence type="ECO:0000313" key="1">
    <source>
        <dbReference type="EMBL" id="CAD9578079.1"/>
    </source>
</evidence>
<name>A0A7S2KIQ7_9STRA</name>
<dbReference type="InterPro" id="IPR023214">
    <property type="entry name" value="HAD_sf"/>
</dbReference>
<dbReference type="EMBL" id="HBGZ01003991">
    <property type="protein sequence ID" value="CAD9578079.1"/>
    <property type="molecule type" value="Transcribed_RNA"/>
</dbReference>